<sequence>MATKTPYTEQRKNTLPRRVDISTQIPTPFHKETPSNTTTIVKSEPRTIACGKESLTTISSSYQTYIPAQIAPRPPLNYAYCKEEGLSATRCTHLAEYLDRRIVRTQGASYLLPNYQRVPMEEDKSPKKTVTAFNKEKADLNKKFMEKATVKPKPEEEVKANEQK</sequence>
<comment type="caution">
    <text evidence="2">The sequence shown here is derived from an EMBL/GenBank/DDBJ whole genome shotgun (WGS) entry which is preliminary data.</text>
</comment>
<accession>A0A9Q3CN42</accession>
<feature type="region of interest" description="Disordered" evidence="1">
    <location>
        <begin position="145"/>
        <end position="164"/>
    </location>
</feature>
<evidence type="ECO:0000256" key="1">
    <source>
        <dbReference type="SAM" id="MobiDB-lite"/>
    </source>
</evidence>
<dbReference type="EMBL" id="AVOT02009470">
    <property type="protein sequence ID" value="MBW0488161.1"/>
    <property type="molecule type" value="Genomic_DNA"/>
</dbReference>
<gene>
    <name evidence="2" type="ORF">O181_027876</name>
</gene>
<evidence type="ECO:0000313" key="2">
    <source>
        <dbReference type="EMBL" id="MBW0488161.1"/>
    </source>
</evidence>
<name>A0A9Q3CN42_9BASI</name>
<protein>
    <submittedName>
        <fullName evidence="2">Uncharacterized protein</fullName>
    </submittedName>
</protein>
<dbReference type="AlphaFoldDB" id="A0A9Q3CN42"/>
<dbReference type="OrthoDB" id="2506366at2759"/>
<dbReference type="Proteomes" id="UP000765509">
    <property type="component" value="Unassembled WGS sequence"/>
</dbReference>
<evidence type="ECO:0000313" key="3">
    <source>
        <dbReference type="Proteomes" id="UP000765509"/>
    </source>
</evidence>
<reference evidence="2" key="1">
    <citation type="submission" date="2021-03" db="EMBL/GenBank/DDBJ databases">
        <title>Draft genome sequence of rust myrtle Austropuccinia psidii MF-1, a brazilian biotype.</title>
        <authorList>
            <person name="Quecine M.C."/>
            <person name="Pachon D.M.R."/>
            <person name="Bonatelli M.L."/>
            <person name="Correr F.H."/>
            <person name="Franceschini L.M."/>
            <person name="Leite T.F."/>
            <person name="Margarido G.R.A."/>
            <person name="Almeida C.A."/>
            <person name="Ferrarezi J.A."/>
            <person name="Labate C.A."/>
        </authorList>
    </citation>
    <scope>NUCLEOTIDE SEQUENCE</scope>
    <source>
        <strain evidence="2">MF-1</strain>
    </source>
</reference>
<organism evidence="2 3">
    <name type="scientific">Austropuccinia psidii MF-1</name>
    <dbReference type="NCBI Taxonomy" id="1389203"/>
    <lineage>
        <taxon>Eukaryota</taxon>
        <taxon>Fungi</taxon>
        <taxon>Dikarya</taxon>
        <taxon>Basidiomycota</taxon>
        <taxon>Pucciniomycotina</taxon>
        <taxon>Pucciniomycetes</taxon>
        <taxon>Pucciniales</taxon>
        <taxon>Sphaerophragmiaceae</taxon>
        <taxon>Austropuccinia</taxon>
    </lineage>
</organism>
<keyword evidence="3" id="KW-1185">Reference proteome</keyword>
<proteinExistence type="predicted"/>